<keyword evidence="3" id="KW-1185">Reference proteome</keyword>
<dbReference type="PANTHER" id="PTHR11161:SF0">
    <property type="entry name" value="O-ACYLTRANSFERASE LIKE PROTEIN"/>
    <property type="match status" value="1"/>
</dbReference>
<organism evidence="2">
    <name type="scientific">Oppiella nova</name>
    <dbReference type="NCBI Taxonomy" id="334625"/>
    <lineage>
        <taxon>Eukaryota</taxon>
        <taxon>Metazoa</taxon>
        <taxon>Ecdysozoa</taxon>
        <taxon>Arthropoda</taxon>
        <taxon>Chelicerata</taxon>
        <taxon>Arachnida</taxon>
        <taxon>Acari</taxon>
        <taxon>Acariformes</taxon>
        <taxon>Sarcoptiformes</taxon>
        <taxon>Oribatida</taxon>
        <taxon>Brachypylina</taxon>
        <taxon>Oppioidea</taxon>
        <taxon>Oppiidae</taxon>
        <taxon>Oppiella</taxon>
    </lineage>
</organism>
<dbReference type="EMBL" id="OC919908">
    <property type="protein sequence ID" value="CAD7652029.1"/>
    <property type="molecule type" value="Genomic_DNA"/>
</dbReference>
<dbReference type="OrthoDB" id="6513728at2759"/>
<keyword evidence="1" id="KW-0472">Membrane</keyword>
<proteinExistence type="predicted"/>
<name>A0A7R9M1V2_9ACAR</name>
<accession>A0A7R9M1V2</accession>
<feature type="transmembrane region" description="Helical" evidence="1">
    <location>
        <begin position="72"/>
        <end position="91"/>
    </location>
</feature>
<dbReference type="EMBL" id="CAJPVJ010005083">
    <property type="protein sequence ID" value="CAG2169216.1"/>
    <property type="molecule type" value="Genomic_DNA"/>
</dbReference>
<evidence type="ECO:0000313" key="2">
    <source>
        <dbReference type="EMBL" id="CAD7652029.1"/>
    </source>
</evidence>
<keyword evidence="1" id="KW-1133">Transmembrane helix</keyword>
<feature type="transmembrane region" description="Helical" evidence="1">
    <location>
        <begin position="40"/>
        <end position="60"/>
    </location>
</feature>
<reference evidence="2" key="1">
    <citation type="submission" date="2020-11" db="EMBL/GenBank/DDBJ databases">
        <authorList>
            <person name="Tran Van P."/>
        </authorList>
    </citation>
    <scope>NUCLEOTIDE SEQUENCE</scope>
</reference>
<feature type="transmembrane region" description="Helical" evidence="1">
    <location>
        <begin position="7"/>
        <end position="25"/>
    </location>
</feature>
<sequence>MKIYFNIISYVGPYCIGILLAKYYNKYLNKSHINNKYCSILWRLCMATMTMIILITFLYASQSMPSDNMLSALYASIHCILWCICMAYIIYTCGTDGAPVLNGILLWKGWQIISKLTYQLLESISGFFTKPFLCAIVCPTLQCRPDLILVYISRDSGIGVKPSSGSTSPDLPVRYKRQSFLVLRVR</sequence>
<evidence type="ECO:0000313" key="3">
    <source>
        <dbReference type="Proteomes" id="UP000728032"/>
    </source>
</evidence>
<dbReference type="PANTHER" id="PTHR11161">
    <property type="entry name" value="O-ACYLTRANSFERASE"/>
    <property type="match status" value="1"/>
</dbReference>
<dbReference type="Proteomes" id="UP000728032">
    <property type="component" value="Unassembled WGS sequence"/>
</dbReference>
<dbReference type="AlphaFoldDB" id="A0A7R9M1V2"/>
<dbReference type="InterPro" id="IPR052728">
    <property type="entry name" value="O2_lipid_transport_reg"/>
</dbReference>
<evidence type="ECO:0000256" key="1">
    <source>
        <dbReference type="SAM" id="Phobius"/>
    </source>
</evidence>
<gene>
    <name evidence="2" type="ORF">ONB1V03_LOCUS8696</name>
</gene>
<protein>
    <submittedName>
        <fullName evidence="2">Uncharacterized protein</fullName>
    </submittedName>
</protein>
<keyword evidence="1" id="KW-0812">Transmembrane</keyword>